<accession>A0A022RSY0</accession>
<dbReference type="EMBL" id="KI630264">
    <property type="protein sequence ID" value="EYU43169.1"/>
    <property type="molecule type" value="Genomic_DNA"/>
</dbReference>
<dbReference type="eggNOG" id="ENOG502QUII">
    <property type="taxonomic scope" value="Eukaryota"/>
</dbReference>
<dbReference type="Proteomes" id="UP000030748">
    <property type="component" value="Unassembled WGS sequence"/>
</dbReference>
<evidence type="ECO:0008006" key="4">
    <source>
        <dbReference type="Google" id="ProtNLM"/>
    </source>
</evidence>
<gene>
    <name evidence="2" type="ORF">MIMGU_mgv1a005581mg</name>
</gene>
<feature type="compositionally biased region" description="Polar residues" evidence="1">
    <location>
        <begin position="460"/>
        <end position="478"/>
    </location>
</feature>
<sequence>MARPWFSVDKKEDEEESAVVGFLRRVAAVMGVFFSCFRIKDLSSTPNWLFDESEDNSHGNGEQVWNSLPEEVHARELKDEAKFLKACGTLLETPVEIRNALRECVDTSAQKEVSPNFSPSASIEKLKLEKQSDESPKPVKICEEWVTGSGSLVDNSSSSMTDGNYTRRDSMNSIQSNDVENVVTPTDVPDNGTYSPEVFATSVKCKNKSVRFECQSDSSSFSSESSGTYSGSAGNSSVSKPSPYPTPLKLTDEMQTPGTAFPTFMNNLAGGKPNRVRSQYVYSVLNPIDYPSQLKELEEDHLRESPKPNEEATSLLSPTLVRVTEENSSGKDCKNEASLSSWLKPTRLTNEDGNMEQIGAENVHCGTSPGDRPILGMVAVHWNDDGTSHVSPKWWDGNGIPNTTNKYKEDQKVSWHATPFEERLEKALSDDTIIYQRKPMSGSGTPPKIEFNESEEESDTASSKVQSSSTHLKSVASF</sequence>
<evidence type="ECO:0000256" key="1">
    <source>
        <dbReference type="SAM" id="MobiDB-lite"/>
    </source>
</evidence>
<dbReference type="PANTHER" id="PTHR33318:SF7">
    <property type="entry name" value="PROTEIN JASON"/>
    <property type="match status" value="1"/>
</dbReference>
<evidence type="ECO:0000313" key="3">
    <source>
        <dbReference type="Proteomes" id="UP000030748"/>
    </source>
</evidence>
<dbReference type="GO" id="GO:0007142">
    <property type="term" value="P:male meiosis II"/>
    <property type="evidence" value="ECO:0007669"/>
    <property type="project" value="InterPro"/>
</dbReference>
<dbReference type="PANTHER" id="PTHR33318">
    <property type="entry name" value="ASPARTYL/GLUTAMYL-TRNA(ASN/GLN) AMIDOTRANSFERASE SUBUNIT"/>
    <property type="match status" value="1"/>
</dbReference>
<dbReference type="AlphaFoldDB" id="A0A022RSY0"/>
<reference evidence="2 3" key="1">
    <citation type="journal article" date="2013" name="Proc. Natl. Acad. Sci. U.S.A.">
        <title>Fine-scale variation in meiotic recombination in Mimulus inferred from population shotgun sequencing.</title>
        <authorList>
            <person name="Hellsten U."/>
            <person name="Wright K.M."/>
            <person name="Jenkins J."/>
            <person name="Shu S."/>
            <person name="Yuan Y."/>
            <person name="Wessler S.R."/>
            <person name="Schmutz J."/>
            <person name="Willis J.H."/>
            <person name="Rokhsar D.S."/>
        </authorList>
    </citation>
    <scope>NUCLEOTIDE SEQUENCE [LARGE SCALE GENOMIC DNA]</scope>
    <source>
        <strain evidence="3">cv. DUN x IM62</strain>
    </source>
</reference>
<feature type="region of interest" description="Disordered" evidence="1">
    <location>
        <begin position="152"/>
        <end position="190"/>
    </location>
</feature>
<protein>
    <recommendedName>
        <fullName evidence="4">Protein JASON</fullName>
    </recommendedName>
</protein>
<keyword evidence="3" id="KW-1185">Reference proteome</keyword>
<organism evidence="2 3">
    <name type="scientific">Erythranthe guttata</name>
    <name type="common">Yellow monkey flower</name>
    <name type="synonym">Mimulus guttatus</name>
    <dbReference type="NCBI Taxonomy" id="4155"/>
    <lineage>
        <taxon>Eukaryota</taxon>
        <taxon>Viridiplantae</taxon>
        <taxon>Streptophyta</taxon>
        <taxon>Embryophyta</taxon>
        <taxon>Tracheophyta</taxon>
        <taxon>Spermatophyta</taxon>
        <taxon>Magnoliopsida</taxon>
        <taxon>eudicotyledons</taxon>
        <taxon>Gunneridae</taxon>
        <taxon>Pentapetalae</taxon>
        <taxon>asterids</taxon>
        <taxon>lamiids</taxon>
        <taxon>Lamiales</taxon>
        <taxon>Phrymaceae</taxon>
        <taxon>Erythranthe</taxon>
    </lineage>
</organism>
<feature type="region of interest" description="Disordered" evidence="1">
    <location>
        <begin position="216"/>
        <end position="255"/>
    </location>
</feature>
<evidence type="ECO:0000313" key="2">
    <source>
        <dbReference type="EMBL" id="EYU43169.1"/>
    </source>
</evidence>
<feature type="compositionally biased region" description="Low complexity" evidence="1">
    <location>
        <begin position="216"/>
        <end position="234"/>
    </location>
</feature>
<proteinExistence type="predicted"/>
<dbReference type="STRING" id="4155.A0A022RSY0"/>
<dbReference type="InterPro" id="IPR039300">
    <property type="entry name" value="JASON"/>
</dbReference>
<name>A0A022RSY0_ERYGU</name>
<feature type="region of interest" description="Disordered" evidence="1">
    <location>
        <begin position="435"/>
        <end position="478"/>
    </location>
</feature>